<comment type="caution">
    <text evidence="2">The sequence shown here is derived from an EMBL/GenBank/DDBJ whole genome shotgun (WGS) entry which is preliminary data.</text>
</comment>
<organism evidence="2 3">
    <name type="scientific">Bombardia bombarda</name>
    <dbReference type="NCBI Taxonomy" id="252184"/>
    <lineage>
        <taxon>Eukaryota</taxon>
        <taxon>Fungi</taxon>
        <taxon>Dikarya</taxon>
        <taxon>Ascomycota</taxon>
        <taxon>Pezizomycotina</taxon>
        <taxon>Sordariomycetes</taxon>
        <taxon>Sordariomycetidae</taxon>
        <taxon>Sordariales</taxon>
        <taxon>Lasiosphaeriaceae</taxon>
        <taxon>Bombardia</taxon>
    </lineage>
</organism>
<evidence type="ECO:0000313" key="3">
    <source>
        <dbReference type="Proteomes" id="UP001174934"/>
    </source>
</evidence>
<keyword evidence="3" id="KW-1185">Reference proteome</keyword>
<sequence>MVTAKTAAAALPTSPSLVTAAAAGQKRKITIPPPVIEPFPWTWRCHKCWNIYRLSCTRRCLECSHVFCSGASKESDKFLGGGSSRRRLKKVTCMTEFDFYGWAVRGAYRRTAALNDGNQNGDDGPRKRQRRDSTEKKDETLIRDELSTWVLVEGIYDEMGDPEAMDWLSVSEEETARVARRKQGLYLSNQYNCWLHCDSPSECLHSAYNA</sequence>
<feature type="compositionally biased region" description="Basic and acidic residues" evidence="1">
    <location>
        <begin position="123"/>
        <end position="138"/>
    </location>
</feature>
<gene>
    <name evidence="2" type="ORF">B0T17DRAFT_498275</name>
</gene>
<reference evidence="2" key="1">
    <citation type="submission" date="2023-06" db="EMBL/GenBank/DDBJ databases">
        <title>Genome-scale phylogeny and comparative genomics of the fungal order Sordariales.</title>
        <authorList>
            <consortium name="Lawrence Berkeley National Laboratory"/>
            <person name="Hensen N."/>
            <person name="Bonometti L."/>
            <person name="Westerberg I."/>
            <person name="Brannstrom I.O."/>
            <person name="Guillou S."/>
            <person name="Cros-Aarteil S."/>
            <person name="Calhoun S."/>
            <person name="Haridas S."/>
            <person name="Kuo A."/>
            <person name="Mondo S."/>
            <person name="Pangilinan J."/>
            <person name="Riley R."/>
            <person name="LaButti K."/>
            <person name="Andreopoulos B."/>
            <person name="Lipzen A."/>
            <person name="Chen C."/>
            <person name="Yanf M."/>
            <person name="Daum C."/>
            <person name="Ng V."/>
            <person name="Clum A."/>
            <person name="Steindorff A."/>
            <person name="Ohm R."/>
            <person name="Martin F."/>
            <person name="Silar P."/>
            <person name="Natvig D."/>
            <person name="Lalanne C."/>
            <person name="Gautier V."/>
            <person name="Ament-velasquez S.L."/>
            <person name="Kruys A."/>
            <person name="Hutchinson M.I."/>
            <person name="Powell A.J."/>
            <person name="Barry K."/>
            <person name="Miller A.N."/>
            <person name="Grigoriev I.V."/>
            <person name="Debuchy R."/>
            <person name="Gladieux P."/>
            <person name="Thoren M.H."/>
            <person name="Johannesson H."/>
        </authorList>
    </citation>
    <scope>NUCLEOTIDE SEQUENCE</scope>
    <source>
        <strain evidence="2">SMH3391-2</strain>
    </source>
</reference>
<dbReference type="Proteomes" id="UP001174934">
    <property type="component" value="Unassembled WGS sequence"/>
</dbReference>
<feature type="region of interest" description="Disordered" evidence="1">
    <location>
        <begin position="113"/>
        <end position="138"/>
    </location>
</feature>
<dbReference type="AlphaFoldDB" id="A0AA40BVA8"/>
<evidence type="ECO:0000313" key="2">
    <source>
        <dbReference type="EMBL" id="KAK0614857.1"/>
    </source>
</evidence>
<feature type="non-terminal residue" evidence="2">
    <location>
        <position position="210"/>
    </location>
</feature>
<accession>A0AA40BVA8</accession>
<evidence type="ECO:0000256" key="1">
    <source>
        <dbReference type="SAM" id="MobiDB-lite"/>
    </source>
</evidence>
<name>A0AA40BVA8_9PEZI</name>
<proteinExistence type="predicted"/>
<protein>
    <submittedName>
        <fullName evidence="2">Uncharacterized protein</fullName>
    </submittedName>
</protein>
<dbReference type="EMBL" id="JAULSR010000007">
    <property type="protein sequence ID" value="KAK0614857.1"/>
    <property type="molecule type" value="Genomic_DNA"/>
</dbReference>